<feature type="transmembrane region" description="Helical" evidence="5">
    <location>
        <begin position="52"/>
        <end position="73"/>
    </location>
</feature>
<dbReference type="InterPro" id="IPR036019">
    <property type="entry name" value="MscL_channel"/>
</dbReference>
<evidence type="ECO:0000256" key="3">
    <source>
        <dbReference type="ARBA" id="ARBA00022989"/>
    </source>
</evidence>
<sequence length="203" mass="22447">MSGQSGENTPRPSHRLHLEASQEMLQHAGEEVVNRANRMWQGFSDFALQDNVLEVAVGLIIAAAFTAVVTSFVSEILLPPLSLIPGMNRNMEGKFAILRRGPNFNKTDGIGYNTLQQAAEDGAVVMAYGSFLNQILKFLGVGFALYGVASVYEMFTSDPIIKHMVKCKYCRKRISVKAKRCVNCTSWQDGREDKIAESGDLLR</sequence>
<dbReference type="STRING" id="1745343.A0A2J6PDT9"/>
<dbReference type="FunFam" id="1.10.1200.120:FF:000004">
    <property type="entry name" value="Ion channel, putative"/>
    <property type="match status" value="1"/>
</dbReference>
<comment type="subcellular location">
    <subcellularLocation>
        <location evidence="1">Membrane</location>
        <topology evidence="1">Multi-pass membrane protein</topology>
    </subcellularLocation>
</comment>
<keyword evidence="2 5" id="KW-0812">Transmembrane</keyword>
<dbReference type="EMBL" id="KZ613561">
    <property type="protein sequence ID" value="PMD12197.1"/>
    <property type="molecule type" value="Genomic_DNA"/>
</dbReference>
<gene>
    <name evidence="6" type="ORF">NA56DRAFT_695667</name>
</gene>
<evidence type="ECO:0000313" key="6">
    <source>
        <dbReference type="EMBL" id="PMD12197.1"/>
    </source>
</evidence>
<dbReference type="SUPFAM" id="SSF81330">
    <property type="entry name" value="Gated mechanosensitive channel"/>
    <property type="match status" value="1"/>
</dbReference>
<proteinExistence type="predicted"/>
<dbReference type="Gene3D" id="1.10.1200.120">
    <property type="entry name" value="Large-conductance mechanosensitive channel, MscL, domain 1"/>
    <property type="match status" value="1"/>
</dbReference>
<feature type="transmembrane region" description="Helical" evidence="5">
    <location>
        <begin position="135"/>
        <end position="155"/>
    </location>
</feature>
<protein>
    <submittedName>
        <fullName evidence="6">Gated mechanosensitive channel</fullName>
    </submittedName>
</protein>
<evidence type="ECO:0000256" key="4">
    <source>
        <dbReference type="ARBA" id="ARBA00023136"/>
    </source>
</evidence>
<reference evidence="6 7" key="1">
    <citation type="submission" date="2016-05" db="EMBL/GenBank/DDBJ databases">
        <title>A degradative enzymes factory behind the ericoid mycorrhizal symbiosis.</title>
        <authorList>
            <consortium name="DOE Joint Genome Institute"/>
            <person name="Martino E."/>
            <person name="Morin E."/>
            <person name="Grelet G."/>
            <person name="Kuo A."/>
            <person name="Kohler A."/>
            <person name="Daghino S."/>
            <person name="Barry K."/>
            <person name="Choi C."/>
            <person name="Cichocki N."/>
            <person name="Clum A."/>
            <person name="Copeland A."/>
            <person name="Hainaut M."/>
            <person name="Haridas S."/>
            <person name="Labutti K."/>
            <person name="Lindquist E."/>
            <person name="Lipzen A."/>
            <person name="Khouja H.-R."/>
            <person name="Murat C."/>
            <person name="Ohm R."/>
            <person name="Olson A."/>
            <person name="Spatafora J."/>
            <person name="Veneault-Fourrey C."/>
            <person name="Henrissat B."/>
            <person name="Grigoriev I."/>
            <person name="Martin F."/>
            <person name="Perotto S."/>
        </authorList>
    </citation>
    <scope>NUCLEOTIDE SEQUENCE [LARGE SCALE GENOMIC DNA]</scope>
    <source>
        <strain evidence="6 7">UAMH 7357</strain>
    </source>
</reference>
<dbReference type="OrthoDB" id="10010920at2759"/>
<organism evidence="6 7">
    <name type="scientific">Hyaloscypha hepaticicola</name>
    <dbReference type="NCBI Taxonomy" id="2082293"/>
    <lineage>
        <taxon>Eukaryota</taxon>
        <taxon>Fungi</taxon>
        <taxon>Dikarya</taxon>
        <taxon>Ascomycota</taxon>
        <taxon>Pezizomycotina</taxon>
        <taxon>Leotiomycetes</taxon>
        <taxon>Helotiales</taxon>
        <taxon>Hyaloscyphaceae</taxon>
        <taxon>Hyaloscypha</taxon>
    </lineage>
</organism>
<dbReference type="PANTHER" id="PTHR30266:SF2">
    <property type="entry name" value="LARGE-CONDUCTANCE MECHANOSENSITIVE CHANNEL"/>
    <property type="match status" value="1"/>
</dbReference>
<dbReference type="GO" id="GO:0016020">
    <property type="term" value="C:membrane"/>
    <property type="evidence" value="ECO:0007669"/>
    <property type="project" value="UniProtKB-SubCell"/>
</dbReference>
<evidence type="ECO:0000313" key="7">
    <source>
        <dbReference type="Proteomes" id="UP000235672"/>
    </source>
</evidence>
<dbReference type="GO" id="GO:0008381">
    <property type="term" value="F:mechanosensitive monoatomic ion channel activity"/>
    <property type="evidence" value="ECO:0007669"/>
    <property type="project" value="TreeGrafter"/>
</dbReference>
<evidence type="ECO:0000256" key="5">
    <source>
        <dbReference type="SAM" id="Phobius"/>
    </source>
</evidence>
<evidence type="ECO:0000256" key="1">
    <source>
        <dbReference type="ARBA" id="ARBA00004141"/>
    </source>
</evidence>
<evidence type="ECO:0000256" key="2">
    <source>
        <dbReference type="ARBA" id="ARBA00022692"/>
    </source>
</evidence>
<accession>A0A2J6PDT9</accession>
<dbReference type="PANTHER" id="PTHR30266">
    <property type="entry name" value="MECHANOSENSITIVE CHANNEL MSCL"/>
    <property type="match status" value="1"/>
</dbReference>
<dbReference type="Pfam" id="PF01741">
    <property type="entry name" value="MscL"/>
    <property type="match status" value="1"/>
</dbReference>
<dbReference type="AlphaFoldDB" id="A0A2J6PDT9"/>
<dbReference type="InterPro" id="IPR037673">
    <property type="entry name" value="MSC/AndL"/>
</dbReference>
<keyword evidence="7" id="KW-1185">Reference proteome</keyword>
<dbReference type="Proteomes" id="UP000235672">
    <property type="component" value="Unassembled WGS sequence"/>
</dbReference>
<keyword evidence="3 5" id="KW-1133">Transmembrane helix</keyword>
<keyword evidence="4 5" id="KW-0472">Membrane</keyword>
<name>A0A2J6PDT9_9HELO</name>